<comment type="caution">
    <text evidence="1">The sequence shown here is derived from an EMBL/GenBank/DDBJ whole genome shotgun (WGS) entry which is preliminary data.</text>
</comment>
<organism evidence="1 2">
    <name type="scientific">Gossypium schwendimanii</name>
    <name type="common">Cotton</name>
    <dbReference type="NCBI Taxonomy" id="34291"/>
    <lineage>
        <taxon>Eukaryota</taxon>
        <taxon>Viridiplantae</taxon>
        <taxon>Streptophyta</taxon>
        <taxon>Embryophyta</taxon>
        <taxon>Tracheophyta</taxon>
        <taxon>Spermatophyta</taxon>
        <taxon>Magnoliopsida</taxon>
        <taxon>eudicotyledons</taxon>
        <taxon>Gunneridae</taxon>
        <taxon>Pentapetalae</taxon>
        <taxon>rosids</taxon>
        <taxon>malvids</taxon>
        <taxon>Malvales</taxon>
        <taxon>Malvaceae</taxon>
        <taxon>Malvoideae</taxon>
        <taxon>Gossypium</taxon>
    </lineage>
</organism>
<sequence>INFELVIERIEEGYLKRFKERILGFEEVVVAGSYISSHLFRVLNGEIGKAFKVFVTFSNLHCFHF</sequence>
<reference evidence="1 2" key="1">
    <citation type="journal article" date="2019" name="Genome Biol. Evol.">
        <title>Insights into the evolution of the New World diploid cottons (Gossypium, subgenus Houzingenia) based on genome sequencing.</title>
        <authorList>
            <person name="Grover C.E."/>
            <person name="Arick M.A. 2nd"/>
            <person name="Thrash A."/>
            <person name="Conover J.L."/>
            <person name="Sanders W.S."/>
            <person name="Peterson D.G."/>
            <person name="Frelichowski J.E."/>
            <person name="Scheffler J.A."/>
            <person name="Scheffler B.E."/>
            <person name="Wendel J.F."/>
        </authorList>
    </citation>
    <scope>NUCLEOTIDE SEQUENCE [LARGE SCALE GENOMIC DNA]</scope>
    <source>
        <strain evidence="1">1</strain>
        <tissue evidence="1">Leaf</tissue>
    </source>
</reference>
<name>A0A7J9ME73_GOSSC</name>
<gene>
    <name evidence="1" type="ORF">Goshw_027818</name>
</gene>
<feature type="non-terminal residue" evidence="1">
    <location>
        <position position="1"/>
    </location>
</feature>
<accession>A0A7J9ME73</accession>
<dbReference type="EMBL" id="JABFAF010000010">
    <property type="protein sequence ID" value="MBA0869413.1"/>
    <property type="molecule type" value="Genomic_DNA"/>
</dbReference>
<keyword evidence="2" id="KW-1185">Reference proteome</keyword>
<evidence type="ECO:0000313" key="2">
    <source>
        <dbReference type="Proteomes" id="UP000593576"/>
    </source>
</evidence>
<evidence type="ECO:0000313" key="1">
    <source>
        <dbReference type="EMBL" id="MBA0869413.1"/>
    </source>
</evidence>
<dbReference type="Proteomes" id="UP000593576">
    <property type="component" value="Unassembled WGS sequence"/>
</dbReference>
<dbReference type="AlphaFoldDB" id="A0A7J9ME73"/>
<protein>
    <submittedName>
        <fullName evidence="1">Uncharacterized protein</fullName>
    </submittedName>
</protein>
<proteinExistence type="predicted"/>